<evidence type="ECO:0000313" key="3">
    <source>
        <dbReference type="Proteomes" id="UP000188354"/>
    </source>
</evidence>
<gene>
    <name evidence="2" type="ORF">TanjilG_07258</name>
</gene>
<evidence type="ECO:0000313" key="2">
    <source>
        <dbReference type="EMBL" id="OIW03106.1"/>
    </source>
</evidence>
<name>A0A1J7H9H1_LUPAN</name>
<feature type="region of interest" description="Disordered" evidence="1">
    <location>
        <begin position="1"/>
        <end position="36"/>
    </location>
</feature>
<accession>A0A1J7H9H1</accession>
<protein>
    <submittedName>
        <fullName evidence="2">Uncharacterized protein</fullName>
    </submittedName>
</protein>
<reference evidence="2 3" key="1">
    <citation type="journal article" date="2017" name="Plant Biotechnol. J.">
        <title>A comprehensive draft genome sequence for lupin (Lupinus angustifolius), an emerging health food: insights into plant-microbe interactions and legume evolution.</title>
        <authorList>
            <person name="Hane J.K."/>
            <person name="Ming Y."/>
            <person name="Kamphuis L.G."/>
            <person name="Nelson M.N."/>
            <person name="Garg G."/>
            <person name="Atkins C.A."/>
            <person name="Bayer P.E."/>
            <person name="Bravo A."/>
            <person name="Bringans S."/>
            <person name="Cannon S."/>
            <person name="Edwards D."/>
            <person name="Foley R."/>
            <person name="Gao L.L."/>
            <person name="Harrison M.J."/>
            <person name="Huang W."/>
            <person name="Hurgobin B."/>
            <person name="Li S."/>
            <person name="Liu C.W."/>
            <person name="McGrath A."/>
            <person name="Morahan G."/>
            <person name="Murray J."/>
            <person name="Weller J."/>
            <person name="Jian J."/>
            <person name="Singh K.B."/>
        </authorList>
    </citation>
    <scope>NUCLEOTIDE SEQUENCE [LARGE SCALE GENOMIC DNA]</scope>
    <source>
        <strain evidence="3">cv. Tanjil</strain>
        <tissue evidence="2">Whole plant</tissue>
    </source>
</reference>
<keyword evidence="3" id="KW-1185">Reference proteome</keyword>
<dbReference type="Gramene" id="OIW03106">
    <property type="protein sequence ID" value="OIW03106"/>
    <property type="gene ID" value="TanjilG_07258"/>
</dbReference>
<sequence>MKVRNQRDKEKEDFPLVGSPSLLNMDSHKTKAGLGPSDVISLEKESVKGFGPRPKPICNLPSDPLKKKSKMVAPSLVPLVENMTCKKGLKNKLFRNSLFQVGSASKSIANPRDSKGHRKKKFHSPLMLKSNPVHKKDLQASTLFINNVE</sequence>
<evidence type="ECO:0000256" key="1">
    <source>
        <dbReference type="SAM" id="MobiDB-lite"/>
    </source>
</evidence>
<proteinExistence type="predicted"/>
<dbReference type="AlphaFoldDB" id="A0A1J7H9H1"/>
<feature type="compositionally biased region" description="Basic and acidic residues" evidence="1">
    <location>
        <begin position="1"/>
        <end position="14"/>
    </location>
</feature>
<dbReference type="EMBL" id="CM007370">
    <property type="protein sequence ID" value="OIW03106.1"/>
    <property type="molecule type" value="Genomic_DNA"/>
</dbReference>
<organism evidence="2 3">
    <name type="scientific">Lupinus angustifolius</name>
    <name type="common">Narrow-leaved blue lupine</name>
    <dbReference type="NCBI Taxonomy" id="3871"/>
    <lineage>
        <taxon>Eukaryota</taxon>
        <taxon>Viridiplantae</taxon>
        <taxon>Streptophyta</taxon>
        <taxon>Embryophyta</taxon>
        <taxon>Tracheophyta</taxon>
        <taxon>Spermatophyta</taxon>
        <taxon>Magnoliopsida</taxon>
        <taxon>eudicotyledons</taxon>
        <taxon>Gunneridae</taxon>
        <taxon>Pentapetalae</taxon>
        <taxon>rosids</taxon>
        <taxon>fabids</taxon>
        <taxon>Fabales</taxon>
        <taxon>Fabaceae</taxon>
        <taxon>Papilionoideae</taxon>
        <taxon>50 kb inversion clade</taxon>
        <taxon>genistoids sensu lato</taxon>
        <taxon>core genistoids</taxon>
        <taxon>Genisteae</taxon>
        <taxon>Lupinus</taxon>
    </lineage>
</organism>
<dbReference type="Proteomes" id="UP000188354">
    <property type="component" value="Chromosome LG10"/>
</dbReference>